<dbReference type="RefSeq" id="WP_290000827.1">
    <property type="nucleotide sequence ID" value="NZ_JAUEPH010000005.1"/>
</dbReference>
<evidence type="ECO:0000313" key="3">
    <source>
        <dbReference type="Proteomes" id="UP001171916"/>
    </source>
</evidence>
<keyword evidence="3" id="KW-1185">Reference proteome</keyword>
<name>A0ABT7YEM4_9BACT</name>
<dbReference type="Proteomes" id="UP001171916">
    <property type="component" value="Unassembled WGS sequence"/>
</dbReference>
<feature type="domain" description="Alpha-L-glutamate ligase-related protein ATP-grasp" evidence="1">
    <location>
        <begin position="188"/>
        <end position="334"/>
    </location>
</feature>
<proteinExistence type="predicted"/>
<accession>A0ABT7YEM4</accession>
<evidence type="ECO:0000313" key="2">
    <source>
        <dbReference type="EMBL" id="MDN3204982.1"/>
    </source>
</evidence>
<sequence length="355" mass="40871">MKFISVLKSEFRKSRKKRWNRLFDLPHYRKTELILATLRANGKELTPVQNFQCQEYAKEVLGSVAFAGWLKVYTAFQGEFKEGWIPDNYIGRVVGPAVNGELEGLAQYKTLTRRIINSDSIPDLAYSVNGSWIDTDGRPLRLAQVYELCFDQFSEVYLKGDFTFQGLGITKSTKTEFENLKFSELGDFVIQAPIYQHTFFDKLSPNAVATIRVTTVKPFGKLAETRLCGLRIGRESEKFIQSQKALRVPVYTQTGKLFYCAISPKWETFERHPSTDTRLEGLVIPKFEEMKRFCENLHNGIPHLELIGWDVALDKNEEIKIMEWNTGHPGIVFSESTTGPHFKDLGWEDLWKEKT</sequence>
<evidence type="ECO:0000259" key="1">
    <source>
        <dbReference type="Pfam" id="PF14397"/>
    </source>
</evidence>
<reference evidence="2" key="1">
    <citation type="submission" date="2023-06" db="EMBL/GenBank/DDBJ databases">
        <title>Robiginitalea aurantiacus sp. nov. and Algoriphagus sediminis sp. nov., isolated from coastal sediment.</title>
        <authorList>
            <person name="Zhou Z.Y."/>
            <person name="An J."/>
            <person name="Jia Y.W."/>
            <person name="Du Z.J."/>
        </authorList>
    </citation>
    <scope>NUCLEOTIDE SEQUENCE</scope>
    <source>
        <strain evidence="2">C2-7</strain>
    </source>
</reference>
<gene>
    <name evidence="2" type="ORF">QVH07_12535</name>
</gene>
<dbReference type="InterPro" id="IPR039523">
    <property type="entry name" value="RimK-rel_E_lig_ATP-grasp"/>
</dbReference>
<organism evidence="2 3">
    <name type="scientific">Algoriphagus sediminis</name>
    <dbReference type="NCBI Taxonomy" id="3057113"/>
    <lineage>
        <taxon>Bacteria</taxon>
        <taxon>Pseudomonadati</taxon>
        <taxon>Bacteroidota</taxon>
        <taxon>Cytophagia</taxon>
        <taxon>Cytophagales</taxon>
        <taxon>Cyclobacteriaceae</taxon>
        <taxon>Algoriphagus</taxon>
    </lineage>
</organism>
<dbReference type="EMBL" id="JAUEPH010000005">
    <property type="protein sequence ID" value="MDN3204982.1"/>
    <property type="molecule type" value="Genomic_DNA"/>
</dbReference>
<protein>
    <submittedName>
        <fullName evidence="2">Sugar-transfer associated ATP-grasp domain-containing protein</fullName>
    </submittedName>
</protein>
<comment type="caution">
    <text evidence="2">The sequence shown here is derived from an EMBL/GenBank/DDBJ whole genome shotgun (WGS) entry which is preliminary data.</text>
</comment>
<dbReference type="Pfam" id="PF14397">
    <property type="entry name" value="ATPgrasp_ST"/>
    <property type="match status" value="1"/>
</dbReference>